<protein>
    <recommendedName>
        <fullName evidence="7 8">Acyl carrier protein</fullName>
        <shortName evidence="7">ACP</shortName>
    </recommendedName>
</protein>
<dbReference type="Gene3D" id="1.10.1200.10">
    <property type="entry name" value="ACP-like"/>
    <property type="match status" value="1"/>
</dbReference>
<organism evidence="11 12">
    <name type="scientific">Ruminococcus champanellensis (strain DSM 18848 / JCM 17042 / KCTC 15320 / 18P13)</name>
    <dbReference type="NCBI Taxonomy" id="213810"/>
    <lineage>
        <taxon>Bacteria</taxon>
        <taxon>Bacillati</taxon>
        <taxon>Bacillota</taxon>
        <taxon>Clostridia</taxon>
        <taxon>Eubacteriales</taxon>
        <taxon>Oscillospiraceae</taxon>
        <taxon>Ruminococcus</taxon>
    </lineage>
</organism>
<comment type="PTM">
    <text evidence="7">4'-phosphopantetheine is transferred from CoA to a specific serine of apo-ACP by AcpS. This modification is essential for activity because fatty acids are bound in thioester linkage to the sulfhydryl of the prosthetic group.</text>
</comment>
<keyword evidence="6 7" id="KW-0275">Fatty acid biosynthesis</keyword>
<dbReference type="Pfam" id="PF00550">
    <property type="entry name" value="PP-binding"/>
    <property type="match status" value="1"/>
</dbReference>
<keyword evidence="7" id="KW-0963">Cytoplasm</keyword>
<dbReference type="Proteomes" id="UP000007054">
    <property type="component" value="Chromosome"/>
</dbReference>
<evidence type="ECO:0000256" key="6">
    <source>
        <dbReference type="ARBA" id="ARBA00023160"/>
    </source>
</evidence>
<keyword evidence="4 7" id="KW-0276">Fatty acid metabolism</keyword>
<keyword evidence="12" id="KW-1185">Reference proteome</keyword>
<evidence type="ECO:0000256" key="4">
    <source>
        <dbReference type="ARBA" id="ARBA00022832"/>
    </source>
</evidence>
<proteinExistence type="inferred from homology"/>
<dbReference type="PATRIC" id="fig|213810.4.peg.2241"/>
<dbReference type="PROSITE" id="PS50075">
    <property type="entry name" value="CARRIER"/>
    <property type="match status" value="1"/>
</dbReference>
<evidence type="ECO:0000256" key="5">
    <source>
        <dbReference type="ARBA" id="ARBA00023098"/>
    </source>
</evidence>
<reference evidence="11 12" key="1">
    <citation type="submission" date="2010-03" db="EMBL/GenBank/DDBJ databases">
        <title>The genome sequence of Ruminococcus sp. 18P13.</title>
        <authorList>
            <consortium name="metaHIT consortium -- http://www.metahit.eu/"/>
            <person name="Pajon A."/>
            <person name="Turner K."/>
            <person name="Parkhill J."/>
            <person name="Bernalier A."/>
        </authorList>
    </citation>
    <scope>NUCLEOTIDE SEQUENCE [LARGE SCALE GENOMIC DNA]</scope>
    <source>
        <strain evidence="12">DSM 18848 / JCM 17042 / 18P13</strain>
    </source>
</reference>
<dbReference type="NCBIfam" id="TIGR00517">
    <property type="entry name" value="acyl_carrier"/>
    <property type="match status" value="1"/>
</dbReference>
<feature type="modified residue" description="O-(pantetheine 4'-phosphoryl)serine" evidence="7">
    <location>
        <position position="35"/>
    </location>
</feature>
<dbReference type="InterPro" id="IPR006162">
    <property type="entry name" value="Ppantetheine_attach_site"/>
</dbReference>
<comment type="function">
    <text evidence="7 9">Carrier of the growing fatty acid chain in fatty acid biosynthesis.</text>
</comment>
<dbReference type="UniPathway" id="UPA00094"/>
<sequence length="77" mass="8557">MTFDKLKAIIVEQFDVDEALVTPEADMQEDLGIDSLDVVDLIVIISEEFDIEIPDEAVDNIKTVGDIVAYIDSQQAE</sequence>
<dbReference type="GO" id="GO:0000036">
    <property type="term" value="F:acyl carrier activity"/>
    <property type="evidence" value="ECO:0007669"/>
    <property type="project" value="UniProtKB-UniRule"/>
</dbReference>
<dbReference type="AlphaFoldDB" id="D4LFE7"/>
<evidence type="ECO:0000256" key="3">
    <source>
        <dbReference type="ARBA" id="ARBA00022553"/>
    </source>
</evidence>
<dbReference type="HAMAP" id="MF_01217">
    <property type="entry name" value="Acyl_carrier"/>
    <property type="match status" value="1"/>
</dbReference>
<dbReference type="HOGENOM" id="CLU_108696_5_4_9"/>
<comment type="PTM">
    <text evidence="9">4'-phosphopantetheine is transferred from CoA to a specific serine of apo-ACP by acpS.</text>
</comment>
<evidence type="ECO:0000256" key="9">
    <source>
        <dbReference type="RuleBase" id="RU003545"/>
    </source>
</evidence>
<comment type="subcellular location">
    <subcellularLocation>
        <location evidence="7">Cytoplasm</location>
    </subcellularLocation>
</comment>
<evidence type="ECO:0000256" key="8">
    <source>
        <dbReference type="NCBIfam" id="TIGR00517"/>
    </source>
</evidence>
<dbReference type="GO" id="GO:0009245">
    <property type="term" value="P:lipid A biosynthetic process"/>
    <property type="evidence" value="ECO:0007669"/>
    <property type="project" value="TreeGrafter"/>
</dbReference>
<dbReference type="NCBIfam" id="NF002148">
    <property type="entry name" value="PRK00982.1-2"/>
    <property type="match status" value="1"/>
</dbReference>
<comment type="similarity">
    <text evidence="7">Belongs to the acyl carrier protein (ACP) family.</text>
</comment>
<evidence type="ECO:0000256" key="1">
    <source>
        <dbReference type="ARBA" id="ARBA00022450"/>
    </source>
</evidence>
<keyword evidence="3 7" id="KW-0597">Phosphoprotein</keyword>
<dbReference type="STRING" id="213810.RUM_23500"/>
<dbReference type="PANTHER" id="PTHR20863">
    <property type="entry name" value="ACYL CARRIER PROTEIN"/>
    <property type="match status" value="1"/>
</dbReference>
<evidence type="ECO:0000313" key="12">
    <source>
        <dbReference type="Proteomes" id="UP000007054"/>
    </source>
</evidence>
<dbReference type="EMBL" id="FP929052">
    <property type="protein sequence ID" value="CBL18342.1"/>
    <property type="molecule type" value="Genomic_DNA"/>
</dbReference>
<dbReference type="KEGG" id="rch:RUM_23500"/>
<evidence type="ECO:0000256" key="2">
    <source>
        <dbReference type="ARBA" id="ARBA00022516"/>
    </source>
</evidence>
<dbReference type="OrthoDB" id="9804551at2"/>
<name>D4LFE7_RUMC1</name>
<dbReference type="RefSeq" id="WP_015559248.1">
    <property type="nucleotide sequence ID" value="NC_021039.1"/>
</dbReference>
<dbReference type="BioCyc" id="RCHA213810:RUM_RS11430-MONOMER"/>
<dbReference type="PANTHER" id="PTHR20863:SF76">
    <property type="entry name" value="CARRIER DOMAIN-CONTAINING PROTEIN"/>
    <property type="match status" value="1"/>
</dbReference>
<dbReference type="PROSITE" id="PS00012">
    <property type="entry name" value="PHOSPHOPANTETHEINE"/>
    <property type="match status" value="1"/>
</dbReference>
<dbReference type="GO" id="GO:0000035">
    <property type="term" value="F:acyl binding"/>
    <property type="evidence" value="ECO:0007669"/>
    <property type="project" value="TreeGrafter"/>
</dbReference>
<keyword evidence="2 7" id="KW-0444">Lipid biosynthesis</keyword>
<evidence type="ECO:0000259" key="10">
    <source>
        <dbReference type="PROSITE" id="PS50075"/>
    </source>
</evidence>
<dbReference type="NCBIfam" id="NF002150">
    <property type="entry name" value="PRK00982.1-4"/>
    <property type="match status" value="1"/>
</dbReference>
<accession>D4LFE7</accession>
<dbReference type="InterPro" id="IPR036736">
    <property type="entry name" value="ACP-like_sf"/>
</dbReference>
<dbReference type="GO" id="GO:0016020">
    <property type="term" value="C:membrane"/>
    <property type="evidence" value="ECO:0007669"/>
    <property type="project" value="GOC"/>
</dbReference>
<keyword evidence="5 7" id="KW-0443">Lipid metabolism</keyword>
<gene>
    <name evidence="7" type="primary">acpP</name>
    <name evidence="11" type="ordered locus">RUM_23500</name>
</gene>
<dbReference type="SUPFAM" id="SSF47336">
    <property type="entry name" value="ACP-like"/>
    <property type="match status" value="1"/>
</dbReference>
<feature type="domain" description="Carrier" evidence="10">
    <location>
        <begin position="1"/>
        <end position="75"/>
    </location>
</feature>
<evidence type="ECO:0000313" key="11">
    <source>
        <dbReference type="EMBL" id="CBL18342.1"/>
    </source>
</evidence>
<evidence type="ECO:0000256" key="7">
    <source>
        <dbReference type="HAMAP-Rule" id="MF_01217"/>
    </source>
</evidence>
<dbReference type="GeneID" id="83156995"/>
<comment type="pathway">
    <text evidence="7 9">Lipid metabolism; fatty acid biosynthesis.</text>
</comment>
<dbReference type="InterPro" id="IPR009081">
    <property type="entry name" value="PP-bd_ACP"/>
</dbReference>
<dbReference type="InterPro" id="IPR003231">
    <property type="entry name" value="ACP"/>
</dbReference>
<keyword evidence="1 7" id="KW-0596">Phosphopantetheine</keyword>
<dbReference type="GO" id="GO:0005829">
    <property type="term" value="C:cytosol"/>
    <property type="evidence" value="ECO:0007669"/>
    <property type="project" value="TreeGrafter"/>
</dbReference>